<proteinExistence type="predicted"/>
<reference evidence="2 3" key="1">
    <citation type="journal article" date="2023" name="Life. Sci Alliance">
        <title>Evolutionary insights into 3D genome organization and epigenetic landscape of Vigna mungo.</title>
        <authorList>
            <person name="Junaid A."/>
            <person name="Singh B."/>
            <person name="Bhatia S."/>
        </authorList>
    </citation>
    <scope>NUCLEOTIDE SEQUENCE [LARGE SCALE GENOMIC DNA]</scope>
    <source>
        <strain evidence="2">Urdbean</strain>
    </source>
</reference>
<evidence type="ECO:0000313" key="3">
    <source>
        <dbReference type="Proteomes" id="UP001374535"/>
    </source>
</evidence>
<accession>A0AAQ3P0E3</accession>
<feature type="region of interest" description="Disordered" evidence="1">
    <location>
        <begin position="1"/>
        <end position="41"/>
    </location>
</feature>
<dbReference type="Proteomes" id="UP001374535">
    <property type="component" value="Chromosome 2"/>
</dbReference>
<gene>
    <name evidence="2" type="ORF">V8G54_005793</name>
</gene>
<dbReference type="EMBL" id="CP144699">
    <property type="protein sequence ID" value="WVZ18471.1"/>
    <property type="molecule type" value="Genomic_DNA"/>
</dbReference>
<sequence>MKAIRQTKRSNKPLQSPKTYHQLHVPSHATGSDSYYTNPTFRNSKITQPIAHNHQRNIKKIDDQHKDQEVKKKKNNLGIIVFPDPASNLMTPQIESLKLDLPNAQFLRSGVLGRLMLN</sequence>
<evidence type="ECO:0000313" key="2">
    <source>
        <dbReference type="EMBL" id="WVZ18471.1"/>
    </source>
</evidence>
<feature type="compositionally biased region" description="Basic residues" evidence="1">
    <location>
        <begin position="1"/>
        <end position="11"/>
    </location>
</feature>
<organism evidence="2 3">
    <name type="scientific">Vigna mungo</name>
    <name type="common">Black gram</name>
    <name type="synonym">Phaseolus mungo</name>
    <dbReference type="NCBI Taxonomy" id="3915"/>
    <lineage>
        <taxon>Eukaryota</taxon>
        <taxon>Viridiplantae</taxon>
        <taxon>Streptophyta</taxon>
        <taxon>Embryophyta</taxon>
        <taxon>Tracheophyta</taxon>
        <taxon>Spermatophyta</taxon>
        <taxon>Magnoliopsida</taxon>
        <taxon>eudicotyledons</taxon>
        <taxon>Gunneridae</taxon>
        <taxon>Pentapetalae</taxon>
        <taxon>rosids</taxon>
        <taxon>fabids</taxon>
        <taxon>Fabales</taxon>
        <taxon>Fabaceae</taxon>
        <taxon>Papilionoideae</taxon>
        <taxon>50 kb inversion clade</taxon>
        <taxon>NPAAA clade</taxon>
        <taxon>indigoferoid/millettioid clade</taxon>
        <taxon>Phaseoleae</taxon>
        <taxon>Vigna</taxon>
    </lineage>
</organism>
<dbReference type="AlphaFoldDB" id="A0AAQ3P0E3"/>
<protein>
    <submittedName>
        <fullName evidence="2">Uncharacterized protein</fullName>
    </submittedName>
</protein>
<evidence type="ECO:0000256" key="1">
    <source>
        <dbReference type="SAM" id="MobiDB-lite"/>
    </source>
</evidence>
<keyword evidence="3" id="KW-1185">Reference proteome</keyword>
<feature type="compositionally biased region" description="Polar residues" evidence="1">
    <location>
        <begin position="29"/>
        <end position="41"/>
    </location>
</feature>
<name>A0AAQ3P0E3_VIGMU</name>